<keyword evidence="3" id="KW-1185">Reference proteome</keyword>
<dbReference type="RefSeq" id="WP_368847054.1">
    <property type="nucleotide sequence ID" value="NZ_CP194411.1"/>
</dbReference>
<reference evidence="2 3" key="1">
    <citation type="submission" date="2023-04" db="EMBL/GenBank/DDBJ databases">
        <title>Genome Sequence of Selenomonas sputigena ATCC 33150.</title>
        <authorList>
            <person name="Miller D.P."/>
            <person name="Anvari S."/>
            <person name="Polson S.W."/>
            <person name="Macdonald M."/>
            <person name="Mcdowell J.V."/>
        </authorList>
    </citation>
    <scope>NUCLEOTIDE SEQUENCE [LARGE SCALE GENOMIC DNA]</scope>
    <source>
        <strain evidence="2 3">ATCC 33150</strain>
    </source>
</reference>
<evidence type="ECO:0000313" key="3">
    <source>
        <dbReference type="Proteomes" id="UP001559623"/>
    </source>
</evidence>
<dbReference type="Proteomes" id="UP001559623">
    <property type="component" value="Unassembled WGS sequence"/>
</dbReference>
<dbReference type="SUPFAM" id="SSF56300">
    <property type="entry name" value="Metallo-dependent phosphatases"/>
    <property type="match status" value="1"/>
</dbReference>
<dbReference type="InterPro" id="IPR004843">
    <property type="entry name" value="Calcineurin-like_PHP"/>
</dbReference>
<dbReference type="InterPro" id="IPR029052">
    <property type="entry name" value="Metallo-depent_PP-like"/>
</dbReference>
<organism evidence="2 3">
    <name type="scientific">Selenomonas sputigena</name>
    <dbReference type="NCBI Taxonomy" id="69823"/>
    <lineage>
        <taxon>Bacteria</taxon>
        <taxon>Bacillati</taxon>
        <taxon>Bacillota</taxon>
        <taxon>Negativicutes</taxon>
        <taxon>Selenomonadales</taxon>
        <taxon>Selenomonadaceae</taxon>
        <taxon>Selenomonas</taxon>
    </lineage>
</organism>
<proteinExistence type="predicted"/>
<evidence type="ECO:0000313" key="2">
    <source>
        <dbReference type="EMBL" id="MEX5285327.1"/>
    </source>
</evidence>
<accession>A0ABV3X6W2</accession>
<evidence type="ECO:0000259" key="1">
    <source>
        <dbReference type="Pfam" id="PF00149"/>
    </source>
</evidence>
<gene>
    <name evidence="2" type="ORF">QCO44_06695</name>
</gene>
<name>A0ABV3X6W2_9FIRM</name>
<comment type="caution">
    <text evidence="2">The sequence shown here is derived from an EMBL/GenBank/DDBJ whole genome shotgun (WGS) entry which is preliminary data.</text>
</comment>
<feature type="domain" description="Calcineurin-like phosphoesterase" evidence="1">
    <location>
        <begin position="1"/>
        <end position="231"/>
    </location>
</feature>
<protein>
    <submittedName>
        <fullName evidence="2">Metallophosphoesterase</fullName>
    </submittedName>
</protein>
<dbReference type="EMBL" id="JARVLH010000003">
    <property type="protein sequence ID" value="MEX5285327.1"/>
    <property type="molecule type" value="Genomic_DNA"/>
</dbReference>
<dbReference type="Gene3D" id="3.60.21.10">
    <property type="match status" value="1"/>
</dbReference>
<sequence length="251" mass="29074">MAFYVTGDIHGDITRFLPENWQGHYGLPPLAKEDVVLICGDFGIPWGFGKGSLGTPREGKATERDEAKLDALAELGAEILFIDGNHENFPLLFAFPEKEKYGGRVHELRPNILHLERGETYEVQGISLFAFGGALSIDRAWRTPGESWWQEETYNEDEYENAVRHLEALDWHADLVVTHTAPFEFIRQSGVQGEPPVILHRRFGIDRTAEMFEELYKKMNWNLWYFGHFHSSMINKKMKFRGIYKEIDRIR</sequence>
<dbReference type="Pfam" id="PF00149">
    <property type="entry name" value="Metallophos"/>
    <property type="match status" value="1"/>
</dbReference>